<evidence type="ECO:0000313" key="3">
    <source>
        <dbReference type="EMBL" id="KAG8084858.1"/>
    </source>
</evidence>
<evidence type="ECO:0000313" key="4">
    <source>
        <dbReference type="Proteomes" id="UP000729402"/>
    </source>
</evidence>
<protein>
    <submittedName>
        <fullName evidence="3">Uncharacterized protein</fullName>
    </submittedName>
</protein>
<keyword evidence="4" id="KW-1185">Reference proteome</keyword>
<dbReference type="Proteomes" id="UP000729402">
    <property type="component" value="Unassembled WGS sequence"/>
</dbReference>
<dbReference type="AlphaFoldDB" id="A0A8J5W9U5"/>
<accession>A0A8J5W9U5</accession>
<feature type="region of interest" description="Disordered" evidence="1">
    <location>
        <begin position="1"/>
        <end position="27"/>
    </location>
</feature>
<organism evidence="3 4">
    <name type="scientific">Zizania palustris</name>
    <name type="common">Northern wild rice</name>
    <dbReference type="NCBI Taxonomy" id="103762"/>
    <lineage>
        <taxon>Eukaryota</taxon>
        <taxon>Viridiplantae</taxon>
        <taxon>Streptophyta</taxon>
        <taxon>Embryophyta</taxon>
        <taxon>Tracheophyta</taxon>
        <taxon>Spermatophyta</taxon>
        <taxon>Magnoliopsida</taxon>
        <taxon>Liliopsida</taxon>
        <taxon>Poales</taxon>
        <taxon>Poaceae</taxon>
        <taxon>BOP clade</taxon>
        <taxon>Oryzoideae</taxon>
        <taxon>Oryzeae</taxon>
        <taxon>Zizaniinae</taxon>
        <taxon>Zizania</taxon>
    </lineage>
</organism>
<evidence type="ECO:0000256" key="2">
    <source>
        <dbReference type="SAM" id="Phobius"/>
    </source>
</evidence>
<reference evidence="3" key="1">
    <citation type="journal article" date="2021" name="bioRxiv">
        <title>Whole Genome Assembly and Annotation of Northern Wild Rice, Zizania palustris L., Supports a Whole Genome Duplication in the Zizania Genus.</title>
        <authorList>
            <person name="Haas M."/>
            <person name="Kono T."/>
            <person name="Macchietto M."/>
            <person name="Millas R."/>
            <person name="McGilp L."/>
            <person name="Shao M."/>
            <person name="Duquette J."/>
            <person name="Hirsch C.N."/>
            <person name="Kimball J."/>
        </authorList>
    </citation>
    <scope>NUCLEOTIDE SEQUENCE</scope>
    <source>
        <tissue evidence="3">Fresh leaf tissue</tissue>
    </source>
</reference>
<dbReference type="EMBL" id="JAAALK010000082">
    <property type="protein sequence ID" value="KAG8084858.1"/>
    <property type="molecule type" value="Genomic_DNA"/>
</dbReference>
<proteinExistence type="predicted"/>
<feature type="transmembrane region" description="Helical" evidence="2">
    <location>
        <begin position="83"/>
        <end position="104"/>
    </location>
</feature>
<feature type="compositionally biased region" description="Low complexity" evidence="1">
    <location>
        <begin position="15"/>
        <end position="27"/>
    </location>
</feature>
<sequence length="105" mass="11606">MAARAARDGVDRPARVSPSRSSSANPPARLSRILVCMGICKVQVHMLTDIGGNCYMKNKVGKGDTGVGKWEHSVWRYFCVKSAAVRITTSNMIKLLLMFVFVYLL</sequence>
<comment type="caution">
    <text evidence="3">The sequence shown here is derived from an EMBL/GenBank/DDBJ whole genome shotgun (WGS) entry which is preliminary data.</text>
</comment>
<gene>
    <name evidence="3" type="ORF">GUJ93_ZPchr0010g9173</name>
</gene>
<keyword evidence="2" id="KW-1133">Transmembrane helix</keyword>
<evidence type="ECO:0000256" key="1">
    <source>
        <dbReference type="SAM" id="MobiDB-lite"/>
    </source>
</evidence>
<name>A0A8J5W9U5_ZIZPA</name>
<keyword evidence="2" id="KW-0812">Transmembrane</keyword>
<keyword evidence="2" id="KW-0472">Membrane</keyword>
<reference evidence="3" key="2">
    <citation type="submission" date="2021-02" db="EMBL/GenBank/DDBJ databases">
        <authorList>
            <person name="Kimball J.A."/>
            <person name="Haas M.W."/>
            <person name="Macchietto M."/>
            <person name="Kono T."/>
            <person name="Duquette J."/>
            <person name="Shao M."/>
        </authorList>
    </citation>
    <scope>NUCLEOTIDE SEQUENCE</scope>
    <source>
        <tissue evidence="3">Fresh leaf tissue</tissue>
    </source>
</reference>
<feature type="compositionally biased region" description="Basic and acidic residues" evidence="1">
    <location>
        <begin position="1"/>
        <end position="14"/>
    </location>
</feature>